<gene>
    <name evidence="1" type="ORF">SJAG_00535</name>
</gene>
<dbReference type="GeneID" id="7051232"/>
<protein>
    <submittedName>
        <fullName evidence="1">Uncharacterized protein</fullName>
    </submittedName>
</protein>
<proteinExistence type="predicted"/>
<dbReference type="EMBL" id="KE651166">
    <property type="protein sequence ID" value="EEB05520.1"/>
    <property type="molecule type" value="Genomic_DNA"/>
</dbReference>
<dbReference type="AlphaFoldDB" id="B6JVW9"/>
<dbReference type="HOGENOM" id="CLU_1897427_0_0_1"/>
<reference evidence="1 2" key="1">
    <citation type="journal article" date="2011" name="Science">
        <title>Comparative functional genomics of the fission yeasts.</title>
        <authorList>
            <person name="Rhind N."/>
            <person name="Chen Z."/>
            <person name="Yassour M."/>
            <person name="Thompson D.A."/>
            <person name="Haas B.J."/>
            <person name="Habib N."/>
            <person name="Wapinski I."/>
            <person name="Roy S."/>
            <person name="Lin M.F."/>
            <person name="Heiman D.I."/>
            <person name="Young S.K."/>
            <person name="Furuya K."/>
            <person name="Guo Y."/>
            <person name="Pidoux A."/>
            <person name="Chen H.M."/>
            <person name="Robbertse B."/>
            <person name="Goldberg J.M."/>
            <person name="Aoki K."/>
            <person name="Bayne E.H."/>
            <person name="Berlin A.M."/>
            <person name="Desjardins C.A."/>
            <person name="Dobbs E."/>
            <person name="Dukaj L."/>
            <person name="Fan L."/>
            <person name="FitzGerald M.G."/>
            <person name="French C."/>
            <person name="Gujja S."/>
            <person name="Hansen K."/>
            <person name="Keifenheim D."/>
            <person name="Levin J.Z."/>
            <person name="Mosher R.A."/>
            <person name="Mueller C.A."/>
            <person name="Pfiffner J."/>
            <person name="Priest M."/>
            <person name="Russ C."/>
            <person name="Smialowska A."/>
            <person name="Swoboda P."/>
            <person name="Sykes S.M."/>
            <person name="Vaughn M."/>
            <person name="Vengrova S."/>
            <person name="Yoder R."/>
            <person name="Zeng Q."/>
            <person name="Allshire R."/>
            <person name="Baulcombe D."/>
            <person name="Birren B.W."/>
            <person name="Brown W."/>
            <person name="Ekwall K."/>
            <person name="Kellis M."/>
            <person name="Leatherwood J."/>
            <person name="Levin H."/>
            <person name="Margalit H."/>
            <person name="Martienssen R."/>
            <person name="Nieduszynski C.A."/>
            <person name="Spatafora J.W."/>
            <person name="Friedman N."/>
            <person name="Dalgaard J.Z."/>
            <person name="Baumann P."/>
            <person name="Niki H."/>
            <person name="Regev A."/>
            <person name="Nusbaum C."/>
        </authorList>
    </citation>
    <scope>NUCLEOTIDE SEQUENCE [LARGE SCALE GENOMIC DNA]</scope>
    <source>
        <strain evidence="2">yFS275 / FY16936</strain>
    </source>
</reference>
<dbReference type="Proteomes" id="UP000001744">
    <property type="component" value="Unassembled WGS sequence"/>
</dbReference>
<name>B6JVW9_SCHJY</name>
<sequence length="134" mass="15122">MNGIYRVVSSWTSDSSSSNSSLAKLIEAVRLTIHKYTVKQQQDEWMAQEARSQPPRDNNQTFTAQLELGSVCLTKTSLRAREDAPRPVRGIHLRLSCDSPLRLCNQRQVDESNESVVSALSSFRFNTVRVTHSI</sequence>
<dbReference type="RefSeq" id="XP_002171813.1">
    <property type="nucleotide sequence ID" value="XM_002171777.1"/>
</dbReference>
<evidence type="ECO:0000313" key="1">
    <source>
        <dbReference type="EMBL" id="EEB05520.1"/>
    </source>
</evidence>
<organism evidence="1 2">
    <name type="scientific">Schizosaccharomyces japonicus (strain yFS275 / FY16936)</name>
    <name type="common">Fission yeast</name>
    <dbReference type="NCBI Taxonomy" id="402676"/>
    <lineage>
        <taxon>Eukaryota</taxon>
        <taxon>Fungi</taxon>
        <taxon>Dikarya</taxon>
        <taxon>Ascomycota</taxon>
        <taxon>Taphrinomycotina</taxon>
        <taxon>Schizosaccharomycetes</taxon>
        <taxon>Schizosaccharomycetales</taxon>
        <taxon>Schizosaccharomycetaceae</taxon>
        <taxon>Schizosaccharomyces</taxon>
    </lineage>
</organism>
<keyword evidence="2" id="KW-1185">Reference proteome</keyword>
<evidence type="ECO:0000313" key="2">
    <source>
        <dbReference type="Proteomes" id="UP000001744"/>
    </source>
</evidence>
<accession>B6JVW9</accession>
<dbReference type="VEuPathDB" id="FungiDB:SJAG_00535"/>
<dbReference type="JaponicusDB" id="SJAG_00535"/>